<dbReference type="PROSITE" id="PS51257">
    <property type="entry name" value="PROKAR_LIPOPROTEIN"/>
    <property type="match status" value="1"/>
</dbReference>
<reference evidence="5" key="1">
    <citation type="submission" date="2023-03" db="EMBL/GenBank/DDBJ databases">
        <title>Amycolatopsis taiwanensis NBRC 103393.</title>
        <authorList>
            <person name="Ichikawa N."/>
            <person name="Sato H."/>
            <person name="Tonouchi N."/>
        </authorList>
    </citation>
    <scope>NUCLEOTIDE SEQUENCE</scope>
    <source>
        <strain evidence="5">NBRC 103393</strain>
    </source>
</reference>
<evidence type="ECO:0000256" key="1">
    <source>
        <dbReference type="ARBA" id="ARBA00004418"/>
    </source>
</evidence>
<evidence type="ECO:0000256" key="2">
    <source>
        <dbReference type="ARBA" id="ARBA00010742"/>
    </source>
</evidence>
<dbReference type="PANTHER" id="PTHR30024:SF47">
    <property type="entry name" value="TAURINE-BINDING PERIPLASMIC PROTEIN"/>
    <property type="match status" value="1"/>
</dbReference>
<proteinExistence type="inferred from homology"/>
<evidence type="ECO:0000313" key="6">
    <source>
        <dbReference type="Proteomes" id="UP001165136"/>
    </source>
</evidence>
<feature type="chain" id="PRO_5040729074" description="SsuA/THI5-like domain-containing protein" evidence="4">
    <location>
        <begin position="24"/>
        <end position="384"/>
    </location>
</feature>
<dbReference type="PANTHER" id="PTHR30024">
    <property type="entry name" value="ALIPHATIC SULFONATES-BINDING PROTEIN-RELATED"/>
    <property type="match status" value="1"/>
</dbReference>
<dbReference type="GO" id="GO:0042597">
    <property type="term" value="C:periplasmic space"/>
    <property type="evidence" value="ECO:0007669"/>
    <property type="project" value="UniProtKB-SubCell"/>
</dbReference>
<dbReference type="EMBL" id="BSTI01000023">
    <property type="protein sequence ID" value="GLY70501.1"/>
    <property type="molecule type" value="Genomic_DNA"/>
</dbReference>
<comment type="caution">
    <text evidence="5">The sequence shown here is derived from an EMBL/GenBank/DDBJ whole genome shotgun (WGS) entry which is preliminary data.</text>
</comment>
<dbReference type="SUPFAM" id="SSF53850">
    <property type="entry name" value="Periplasmic binding protein-like II"/>
    <property type="match status" value="1"/>
</dbReference>
<comment type="subcellular location">
    <subcellularLocation>
        <location evidence="1">Periplasm</location>
    </subcellularLocation>
</comment>
<protein>
    <recommendedName>
        <fullName evidence="7">SsuA/THI5-like domain-containing protein</fullName>
    </recommendedName>
</protein>
<dbReference type="Gene3D" id="3.40.190.10">
    <property type="entry name" value="Periplasmic binding protein-like II"/>
    <property type="match status" value="2"/>
</dbReference>
<dbReference type="AlphaFoldDB" id="A0A9W6R7G4"/>
<sequence>MIRTRAKRLPIPLVLAAVLTLLAGCGAGRGGTGSTIATPARPITAVEGCGPESYTDPDVRDHPLARCAPNTPAPKKLAQRTKITVSAATLSAEHLAPLLLAKSLGEFEKENLDVDFRVLTAADAWPLLGRGDLDVVWGGTEAAMFNAIASDFHIRQVSGNFIPAAGSKVGLWSSTNGKVDPANPKISALKGGTVASIVGPGGVINYPLSEALKKEGLSIKDIKIQTLPAADILTALRNGSVDGAWVLDPLWLELQKDPKVAHLAGQPEGEVLGGAFMGPNLLEKNKDAGVAFLRAVIRTINTYFTGDYHQNAQTMADVQRETKLTQEQLTKTPALMFDWEIRSGTAARIQEVFLSTRAVSYTEALPEDKIVDRSLYQEVVGRSQ</sequence>
<accession>A0A9W6R7G4</accession>
<evidence type="ECO:0008006" key="7">
    <source>
        <dbReference type="Google" id="ProtNLM"/>
    </source>
</evidence>
<feature type="signal peptide" evidence="4">
    <location>
        <begin position="1"/>
        <end position="23"/>
    </location>
</feature>
<evidence type="ECO:0000256" key="4">
    <source>
        <dbReference type="SAM" id="SignalP"/>
    </source>
</evidence>
<evidence type="ECO:0000256" key="3">
    <source>
        <dbReference type="ARBA" id="ARBA00022729"/>
    </source>
</evidence>
<evidence type="ECO:0000313" key="5">
    <source>
        <dbReference type="EMBL" id="GLY70501.1"/>
    </source>
</evidence>
<dbReference type="Proteomes" id="UP001165136">
    <property type="component" value="Unassembled WGS sequence"/>
</dbReference>
<name>A0A9W6R7G4_9PSEU</name>
<organism evidence="5 6">
    <name type="scientific">Amycolatopsis taiwanensis</name>
    <dbReference type="NCBI Taxonomy" id="342230"/>
    <lineage>
        <taxon>Bacteria</taxon>
        <taxon>Bacillati</taxon>
        <taxon>Actinomycetota</taxon>
        <taxon>Actinomycetes</taxon>
        <taxon>Pseudonocardiales</taxon>
        <taxon>Pseudonocardiaceae</taxon>
        <taxon>Amycolatopsis</taxon>
    </lineage>
</organism>
<dbReference type="GO" id="GO:0042918">
    <property type="term" value="P:alkanesulfonate transmembrane transport"/>
    <property type="evidence" value="ECO:0007669"/>
    <property type="project" value="TreeGrafter"/>
</dbReference>
<dbReference type="Pfam" id="PF13379">
    <property type="entry name" value="NMT1_2"/>
    <property type="match status" value="1"/>
</dbReference>
<gene>
    <name evidence="5" type="ORF">Atai01_71200</name>
</gene>
<comment type="similarity">
    <text evidence="2">Belongs to the bacterial solute-binding protein SsuA/TauA family.</text>
</comment>
<keyword evidence="3 4" id="KW-0732">Signal</keyword>
<dbReference type="RefSeq" id="WP_052371964.1">
    <property type="nucleotide sequence ID" value="NZ_BSTI01000023.1"/>
</dbReference>
<keyword evidence="6" id="KW-1185">Reference proteome</keyword>